<evidence type="ECO:0000313" key="2">
    <source>
        <dbReference type="EMBL" id="SPK70873.1"/>
    </source>
</evidence>
<dbReference type="Proteomes" id="UP000255505">
    <property type="component" value="Chromosome I"/>
</dbReference>
<feature type="region of interest" description="Disordered" evidence="1">
    <location>
        <begin position="1"/>
        <end position="20"/>
    </location>
</feature>
<name>A0A375I7R9_9BURK</name>
<sequence>MKVRGATQEEGGGAGRRRETAVTTIAGILPEPRMPANRRNLKSGFEAKTRRVEVTRVPGYLIEINIALRIQIPPLISLGCRSTNSRLLCARSP</sequence>
<organism evidence="2 3">
    <name type="scientific">Cupriavidus taiwanensis</name>
    <dbReference type="NCBI Taxonomy" id="164546"/>
    <lineage>
        <taxon>Bacteria</taxon>
        <taxon>Pseudomonadati</taxon>
        <taxon>Pseudomonadota</taxon>
        <taxon>Betaproteobacteria</taxon>
        <taxon>Burkholderiales</taxon>
        <taxon>Burkholderiaceae</taxon>
        <taxon>Cupriavidus</taxon>
    </lineage>
</organism>
<evidence type="ECO:0000313" key="3">
    <source>
        <dbReference type="Proteomes" id="UP000255505"/>
    </source>
</evidence>
<reference evidence="2 3" key="1">
    <citation type="submission" date="2018-01" db="EMBL/GenBank/DDBJ databases">
        <authorList>
            <person name="Gaut B.S."/>
            <person name="Morton B.R."/>
            <person name="Clegg M.T."/>
            <person name="Duvall M.R."/>
        </authorList>
    </citation>
    <scope>NUCLEOTIDE SEQUENCE [LARGE SCALE GENOMIC DNA]</scope>
    <source>
        <strain evidence="2">Cupriavidus taiwanensis LMG 19425</strain>
    </source>
</reference>
<dbReference type="AlphaFoldDB" id="A0A375I7R9"/>
<gene>
    <name evidence="2" type="ORF">CT19425_30097</name>
</gene>
<accession>A0A375I7R9</accession>
<evidence type="ECO:0000256" key="1">
    <source>
        <dbReference type="SAM" id="MobiDB-lite"/>
    </source>
</evidence>
<proteinExistence type="predicted"/>
<dbReference type="EMBL" id="LT991976">
    <property type="protein sequence ID" value="SPK70873.1"/>
    <property type="molecule type" value="Genomic_DNA"/>
</dbReference>
<protein>
    <submittedName>
        <fullName evidence="2">Uncharacterized protein</fullName>
    </submittedName>
</protein>